<evidence type="ECO:0000259" key="6">
    <source>
        <dbReference type="PROSITE" id="PS50853"/>
    </source>
</evidence>
<keyword evidence="1" id="KW-0677">Repeat</keyword>
<dbReference type="Pfam" id="PF00041">
    <property type="entry name" value="fn3"/>
    <property type="match status" value="1"/>
</dbReference>
<dbReference type="SUPFAM" id="SSF49265">
    <property type="entry name" value="Fibronectin type III"/>
    <property type="match status" value="2"/>
</dbReference>
<evidence type="ECO:0000256" key="1">
    <source>
        <dbReference type="ARBA" id="ARBA00022737"/>
    </source>
</evidence>
<evidence type="ECO:0000313" key="8">
    <source>
        <dbReference type="Proteomes" id="UP001597260"/>
    </source>
</evidence>
<dbReference type="PANTHER" id="PTHR13817:SF164">
    <property type="entry name" value="ZORMIN, ISOFORM J"/>
    <property type="match status" value="1"/>
</dbReference>
<dbReference type="SUPFAM" id="SSF63825">
    <property type="entry name" value="YWTD domain"/>
    <property type="match status" value="1"/>
</dbReference>
<keyword evidence="5" id="KW-0472">Membrane</keyword>
<evidence type="ECO:0000256" key="3">
    <source>
        <dbReference type="ARBA" id="ARBA00023326"/>
    </source>
</evidence>
<keyword evidence="3" id="KW-0624">Polysaccharide degradation</keyword>
<dbReference type="CDD" id="cd00063">
    <property type="entry name" value="FN3"/>
    <property type="match status" value="3"/>
</dbReference>
<dbReference type="Proteomes" id="UP001597260">
    <property type="component" value="Unassembled WGS sequence"/>
</dbReference>
<feature type="compositionally biased region" description="Low complexity" evidence="4">
    <location>
        <begin position="399"/>
        <end position="418"/>
    </location>
</feature>
<proteinExistence type="predicted"/>
<keyword evidence="2" id="KW-0326">Glycosidase</keyword>
<evidence type="ECO:0000256" key="5">
    <source>
        <dbReference type="SAM" id="Phobius"/>
    </source>
</evidence>
<dbReference type="InterPro" id="IPR036116">
    <property type="entry name" value="FN3_sf"/>
</dbReference>
<dbReference type="Gene3D" id="2.60.40.10">
    <property type="entry name" value="Immunoglobulins"/>
    <property type="match status" value="3"/>
</dbReference>
<dbReference type="RefSeq" id="WP_377567112.1">
    <property type="nucleotide sequence ID" value="NZ_JBHTMP010000004.1"/>
</dbReference>
<reference evidence="8" key="1">
    <citation type="journal article" date="2019" name="Int. J. Syst. Evol. Microbiol.">
        <title>The Global Catalogue of Microorganisms (GCM) 10K type strain sequencing project: providing services to taxonomists for standard genome sequencing and annotation.</title>
        <authorList>
            <consortium name="The Broad Institute Genomics Platform"/>
            <consortium name="The Broad Institute Genome Sequencing Center for Infectious Disease"/>
            <person name="Wu L."/>
            <person name="Ma J."/>
        </authorList>
    </citation>
    <scope>NUCLEOTIDE SEQUENCE [LARGE SCALE GENOMIC DNA]</scope>
    <source>
        <strain evidence="8">JCM 31037</strain>
    </source>
</reference>
<keyword evidence="5" id="KW-1133">Transmembrane helix</keyword>
<feature type="region of interest" description="Disordered" evidence="4">
    <location>
        <begin position="371"/>
        <end position="439"/>
    </location>
</feature>
<evidence type="ECO:0000256" key="4">
    <source>
        <dbReference type="SAM" id="MobiDB-lite"/>
    </source>
</evidence>
<dbReference type="InterPro" id="IPR003961">
    <property type="entry name" value="FN3_dom"/>
</dbReference>
<feature type="domain" description="Fibronectin type-III" evidence="6">
    <location>
        <begin position="429"/>
        <end position="521"/>
    </location>
</feature>
<keyword evidence="3" id="KW-0119">Carbohydrate metabolism</keyword>
<keyword evidence="8" id="KW-1185">Reference proteome</keyword>
<dbReference type="PROSITE" id="PS50853">
    <property type="entry name" value="FN3"/>
    <property type="match status" value="1"/>
</dbReference>
<dbReference type="InterPro" id="IPR013783">
    <property type="entry name" value="Ig-like_fold"/>
</dbReference>
<dbReference type="EMBL" id="JBHTMP010000004">
    <property type="protein sequence ID" value="MFD1320276.1"/>
    <property type="molecule type" value="Genomic_DNA"/>
</dbReference>
<gene>
    <name evidence="7" type="ORF">ACFQ4H_04135</name>
</gene>
<sequence length="880" mass="91309">MRWIRVIGARIRRGFSGVMVIAVAGALVGTVFGLGAMGQAPEIFDGSAWLWSRSAGEVSRVNASSGQIDLRQPVVDSRGHRVRITQNDQYLILQDLDTGRITSVDLTRMGFSGALGTEQNNDVAVLLSKSDAVLVDRTRGLVRTVDPASLQVRGEPLQLPAPLVGGAFDTSGVLWLGLPSQGTVVGVSVTSAEVDVLRTVPVAPPGNDLALTVLDKGALAVDRTTDQMVAVVDDKVRRITAPTRLHSALVPDRTVGPLAAVTVPQARVVVTVEDIGRGGPVHSVPLPAGEPVEQPALPFAGRIYVPDHEKSRVRVYTASGGELPEVRVTRANGDLELQVREQHLFINAPDAPVAAVVDSAGQVRVVDKYGPEASVPEPTSGPVDGASPTPDPTTRPGDEGAPTAGPGTGPDPGQQPDDTPQRPAGNSRPPGPPVPVTVLAGDNQVTLNWGRAASGGAAVDRYTISWDGGETRVGGRTLSTVVRGLRNGRTYQFRVTAHNRYGDGPPALSEPVVPVDRTPPAPGAPTARLEGGRVVVSWAAVSGAVEYVVTPLRGGRSGDDPPRTVRGTSTEFAGLTYGASYTFVVVARNDAGGAGPASPPSNAVTPYSVPGQPGKVSGRQSGTNSYLITWTAANPNGRPVQSYLVRDGNGQQLGRVGGAVRQLTVTATGLTRVSVSAVNEAGEGRARTANVTQASAPQVRITGVSATSTSARVSFTVAASGLPPSCVTRVGDRPAVSGCGGSTTVSGLSPNRRYVITVEVTTAAGTNRATGEVTTPWPTIGGTVSCQDRPSNPDPLYCTETGGIRVFATPNYRPGTEVGRVRAGSGITVNCRVTGSNVKAGPYNNDKQSNQWLRMPNGNYIAWAWVTLSGGDNINSVPSC</sequence>
<evidence type="ECO:0000313" key="7">
    <source>
        <dbReference type="EMBL" id="MFD1320276.1"/>
    </source>
</evidence>
<organism evidence="7 8">
    <name type="scientific">Micromonospora sonneratiae</name>
    <dbReference type="NCBI Taxonomy" id="1184706"/>
    <lineage>
        <taxon>Bacteria</taxon>
        <taxon>Bacillati</taxon>
        <taxon>Actinomycetota</taxon>
        <taxon>Actinomycetes</taxon>
        <taxon>Micromonosporales</taxon>
        <taxon>Micromonosporaceae</taxon>
        <taxon>Micromonospora</taxon>
    </lineage>
</organism>
<evidence type="ECO:0000256" key="2">
    <source>
        <dbReference type="ARBA" id="ARBA00023295"/>
    </source>
</evidence>
<dbReference type="SMART" id="SM00060">
    <property type="entry name" value="FN3"/>
    <property type="match status" value="4"/>
</dbReference>
<comment type="caution">
    <text evidence="7">The sequence shown here is derived from an EMBL/GenBank/DDBJ whole genome shotgun (WGS) entry which is preliminary data.</text>
</comment>
<name>A0ABW3Y9K4_9ACTN</name>
<keyword evidence="2" id="KW-0378">Hydrolase</keyword>
<dbReference type="PANTHER" id="PTHR13817">
    <property type="entry name" value="TITIN"/>
    <property type="match status" value="1"/>
</dbReference>
<keyword evidence="5" id="KW-0812">Transmembrane</keyword>
<feature type="transmembrane region" description="Helical" evidence="5">
    <location>
        <begin position="15"/>
        <end position="37"/>
    </location>
</feature>
<dbReference type="InterPro" id="IPR050964">
    <property type="entry name" value="Striated_Muscle_Regulatory"/>
</dbReference>
<protein>
    <submittedName>
        <fullName evidence="7">Fibronectin type III domain-containing protein</fullName>
    </submittedName>
</protein>
<accession>A0ABW3Y9K4</accession>